<dbReference type="AlphaFoldDB" id="A0A1I2BW73"/>
<reference evidence="1 2" key="1">
    <citation type="submission" date="2016-10" db="EMBL/GenBank/DDBJ databases">
        <authorList>
            <person name="de Groot N.N."/>
        </authorList>
    </citation>
    <scope>NUCLEOTIDE SEQUENCE [LARGE SCALE GENOMIC DNA]</scope>
    <source>
        <strain evidence="1 2">DSM 23995</strain>
    </source>
</reference>
<organism evidence="1 2">
    <name type="scientific">Alteribacillus iranensis</name>
    <dbReference type="NCBI Taxonomy" id="930128"/>
    <lineage>
        <taxon>Bacteria</taxon>
        <taxon>Bacillati</taxon>
        <taxon>Bacillota</taxon>
        <taxon>Bacilli</taxon>
        <taxon>Bacillales</taxon>
        <taxon>Bacillaceae</taxon>
        <taxon>Alteribacillus</taxon>
    </lineage>
</organism>
<proteinExistence type="predicted"/>
<dbReference type="Proteomes" id="UP000199516">
    <property type="component" value="Unassembled WGS sequence"/>
</dbReference>
<evidence type="ECO:0000313" key="2">
    <source>
        <dbReference type="Proteomes" id="UP000199516"/>
    </source>
</evidence>
<protein>
    <submittedName>
        <fullName evidence="1">Uncharacterized protein</fullName>
    </submittedName>
</protein>
<name>A0A1I2BW73_9BACI</name>
<gene>
    <name evidence="1" type="ORF">SAMN05192532_102537</name>
</gene>
<keyword evidence="2" id="KW-1185">Reference proteome</keyword>
<evidence type="ECO:0000313" key="1">
    <source>
        <dbReference type="EMBL" id="SFE60242.1"/>
    </source>
</evidence>
<dbReference type="RefSeq" id="WP_091659232.1">
    <property type="nucleotide sequence ID" value="NZ_FONT01000002.1"/>
</dbReference>
<sequence length="121" mass="13900">MVFNHGELRENRLEYFWGVRIITAEKDYELATINIKAPNSSTVTGSIEDYTQTDMWEEQENEYFSNIYEGHLAVNYGDSSLKITAPIPDGLQSSDIEKVRATTHYSNGESNYSYDLDMVKQ</sequence>
<dbReference type="EMBL" id="FONT01000002">
    <property type="protein sequence ID" value="SFE60242.1"/>
    <property type="molecule type" value="Genomic_DNA"/>
</dbReference>
<accession>A0A1I2BW73</accession>